<evidence type="ECO:0000256" key="8">
    <source>
        <dbReference type="ARBA" id="ARBA00023136"/>
    </source>
</evidence>
<dbReference type="PROSITE" id="PS00211">
    <property type="entry name" value="ABC_TRANSPORTER_1"/>
    <property type="match status" value="1"/>
</dbReference>
<dbReference type="FunFam" id="3.40.50.300:FF:000589">
    <property type="entry name" value="ABC transporter, ATP-binding subunit"/>
    <property type="match status" value="1"/>
</dbReference>
<dbReference type="GO" id="GO:0005524">
    <property type="term" value="F:ATP binding"/>
    <property type="evidence" value="ECO:0007669"/>
    <property type="project" value="UniProtKB-KW"/>
</dbReference>
<comment type="caution">
    <text evidence="10">The sequence shown here is derived from an EMBL/GenBank/DDBJ whole genome shotgun (WGS) entry which is preliminary data.</text>
</comment>
<proteinExistence type="inferred from homology"/>
<dbReference type="RefSeq" id="WP_078501384.1">
    <property type="nucleotide sequence ID" value="NZ_MSZX01000009.1"/>
</dbReference>
<keyword evidence="7" id="KW-1278">Translocase</keyword>
<dbReference type="PROSITE" id="PS50893">
    <property type="entry name" value="ABC_TRANSPORTER_2"/>
    <property type="match status" value="1"/>
</dbReference>
<keyword evidence="8" id="KW-0472">Membrane</keyword>
<sequence length="307" mass="34180">MEQAIAIHLDNVRKQYGTKLAVDGISLQVSKGEIFGIVGPNGAGKTTLIEMMEGLRPADGGHITVLGQDIRKQREQIQQRIGVLFQSTSIPGKTKVREVLSLFASFYDRKANVDEIIRFLGLHDKLHAMYKSLSGGWKQRVSLALALINDPDIIFLDEPSMGLDPNARSDMWDMILHLRQEGRTIIVTTHYMEEAEALCDRVAMIHSGKLIAMDTPQNLISQLGKTQRVTFKKVEQCNPASLEALPHVVNIESTPTSVVLHTGNADETVQYLYQLAAEEQWKIQELKIDSATMSDVFIELTVQGGMK</sequence>
<dbReference type="CDD" id="cd03230">
    <property type="entry name" value="ABC_DR_subfamily_A"/>
    <property type="match status" value="1"/>
</dbReference>
<dbReference type="Proteomes" id="UP000190188">
    <property type="component" value="Unassembled WGS sequence"/>
</dbReference>
<dbReference type="InterPro" id="IPR027417">
    <property type="entry name" value="P-loop_NTPase"/>
</dbReference>
<dbReference type="PANTHER" id="PTHR42711">
    <property type="entry name" value="ABC TRANSPORTER ATP-BINDING PROTEIN"/>
    <property type="match status" value="1"/>
</dbReference>
<evidence type="ECO:0000256" key="1">
    <source>
        <dbReference type="ARBA" id="ARBA00004236"/>
    </source>
</evidence>
<keyword evidence="4" id="KW-1003">Cell membrane</keyword>
<dbReference type="SMART" id="SM00382">
    <property type="entry name" value="AAA"/>
    <property type="match status" value="1"/>
</dbReference>
<dbReference type="InterPro" id="IPR050763">
    <property type="entry name" value="ABC_transporter_ATP-binding"/>
</dbReference>
<keyword evidence="6 10" id="KW-0067">ATP-binding</keyword>
<reference evidence="10 11" key="1">
    <citation type="submission" date="2017-01" db="EMBL/GenBank/DDBJ databases">
        <title>Genome analysis of Paenibacillus selenitrireducens ES3-24.</title>
        <authorList>
            <person name="Xu D."/>
            <person name="Yao R."/>
            <person name="Zheng S."/>
        </authorList>
    </citation>
    <scope>NUCLEOTIDE SEQUENCE [LARGE SCALE GENOMIC DNA]</scope>
    <source>
        <strain evidence="10 11">ES3-24</strain>
    </source>
</reference>
<dbReference type="GO" id="GO:0005886">
    <property type="term" value="C:plasma membrane"/>
    <property type="evidence" value="ECO:0007669"/>
    <property type="project" value="UniProtKB-SubCell"/>
</dbReference>
<comment type="subcellular location">
    <subcellularLocation>
        <location evidence="1">Cell membrane</location>
    </subcellularLocation>
</comment>
<dbReference type="STRING" id="1324314.BVG16_22220"/>
<dbReference type="InterPro" id="IPR003439">
    <property type="entry name" value="ABC_transporter-like_ATP-bd"/>
</dbReference>
<accession>A0A1T2X644</accession>
<comment type="similarity">
    <text evidence="2">Belongs to the ABC transporter superfamily.</text>
</comment>
<dbReference type="Gene3D" id="3.40.50.300">
    <property type="entry name" value="P-loop containing nucleotide triphosphate hydrolases"/>
    <property type="match status" value="1"/>
</dbReference>
<dbReference type="EMBL" id="MSZX01000009">
    <property type="protein sequence ID" value="OPA75312.1"/>
    <property type="molecule type" value="Genomic_DNA"/>
</dbReference>
<dbReference type="PANTHER" id="PTHR42711:SF5">
    <property type="entry name" value="ABC TRANSPORTER ATP-BINDING PROTEIN NATA"/>
    <property type="match status" value="1"/>
</dbReference>
<dbReference type="InterPro" id="IPR017871">
    <property type="entry name" value="ABC_transporter-like_CS"/>
</dbReference>
<keyword evidence="5" id="KW-0547">Nucleotide-binding</keyword>
<keyword evidence="11" id="KW-1185">Reference proteome</keyword>
<evidence type="ECO:0000256" key="7">
    <source>
        <dbReference type="ARBA" id="ARBA00022967"/>
    </source>
</evidence>
<dbReference type="SUPFAM" id="SSF52540">
    <property type="entry name" value="P-loop containing nucleoside triphosphate hydrolases"/>
    <property type="match status" value="1"/>
</dbReference>
<evidence type="ECO:0000256" key="5">
    <source>
        <dbReference type="ARBA" id="ARBA00022741"/>
    </source>
</evidence>
<dbReference type="InterPro" id="IPR003593">
    <property type="entry name" value="AAA+_ATPase"/>
</dbReference>
<gene>
    <name evidence="10" type="ORF">BVG16_22220</name>
</gene>
<evidence type="ECO:0000256" key="2">
    <source>
        <dbReference type="ARBA" id="ARBA00005417"/>
    </source>
</evidence>
<dbReference type="OrthoDB" id="9804819at2"/>
<evidence type="ECO:0000259" key="9">
    <source>
        <dbReference type="PROSITE" id="PS50893"/>
    </source>
</evidence>
<evidence type="ECO:0000313" key="10">
    <source>
        <dbReference type="EMBL" id="OPA75312.1"/>
    </source>
</evidence>
<dbReference type="GO" id="GO:0016887">
    <property type="term" value="F:ATP hydrolysis activity"/>
    <property type="evidence" value="ECO:0007669"/>
    <property type="project" value="InterPro"/>
</dbReference>
<organism evidence="10 11">
    <name type="scientific">Paenibacillus selenitireducens</name>
    <dbReference type="NCBI Taxonomy" id="1324314"/>
    <lineage>
        <taxon>Bacteria</taxon>
        <taxon>Bacillati</taxon>
        <taxon>Bacillota</taxon>
        <taxon>Bacilli</taxon>
        <taxon>Bacillales</taxon>
        <taxon>Paenibacillaceae</taxon>
        <taxon>Paenibacillus</taxon>
    </lineage>
</organism>
<evidence type="ECO:0000256" key="3">
    <source>
        <dbReference type="ARBA" id="ARBA00022448"/>
    </source>
</evidence>
<dbReference type="AlphaFoldDB" id="A0A1T2X644"/>
<evidence type="ECO:0000313" key="11">
    <source>
        <dbReference type="Proteomes" id="UP000190188"/>
    </source>
</evidence>
<evidence type="ECO:0000256" key="6">
    <source>
        <dbReference type="ARBA" id="ARBA00022840"/>
    </source>
</evidence>
<keyword evidence="3" id="KW-0813">Transport</keyword>
<protein>
    <submittedName>
        <fullName evidence="10">ABC transporter ATP-binding protein</fullName>
    </submittedName>
</protein>
<name>A0A1T2X644_9BACL</name>
<dbReference type="Pfam" id="PF00005">
    <property type="entry name" value="ABC_tran"/>
    <property type="match status" value="1"/>
</dbReference>
<evidence type="ECO:0000256" key="4">
    <source>
        <dbReference type="ARBA" id="ARBA00022475"/>
    </source>
</evidence>
<feature type="domain" description="ABC transporter" evidence="9">
    <location>
        <begin position="7"/>
        <end position="232"/>
    </location>
</feature>